<evidence type="ECO:0000313" key="1">
    <source>
        <dbReference type="EMBL" id="SEL74271.1"/>
    </source>
</evidence>
<organism evidence="1 2">
    <name type="scientific">Colwellia chukchiensis</name>
    <dbReference type="NCBI Taxonomy" id="641665"/>
    <lineage>
        <taxon>Bacteria</taxon>
        <taxon>Pseudomonadati</taxon>
        <taxon>Pseudomonadota</taxon>
        <taxon>Gammaproteobacteria</taxon>
        <taxon>Alteromonadales</taxon>
        <taxon>Colwelliaceae</taxon>
        <taxon>Colwellia</taxon>
    </lineage>
</organism>
<sequence>MVVCVQKFFFGIVFIILSLQSPCAFALYSTKIEQNLTEQIKLNPNQAFYKVEALLTDPELTAKEKAILMVLQTEVAYYIDQPEYILHYAELAMATGELNERWHTRALISQARGYFQRGQFNLYFSSADMALTKATRAKLAAYKVSAIIERAFASTLLSDLEHANQDLTLAQKYLALLPKNFDKAIILERFSAVNSHLNNAKIAILHQKQAIDIYQNINSAHFLSIGYYNLGRIYQQLEQWQKASELMLASYHKALEDNNALNQAFSLSRLSEFQYKLAQPKLAKKYLYDAIVAADVSPSARVKIHVRKNMANVLCDNKAYQECKNLLLETVALAKTNTMQRDQIQLMEILAEAYYHLAMYEEAYKTLQSSNQLNSNHH</sequence>
<gene>
    <name evidence="1" type="ORF">SAMN05216262_1204</name>
</gene>
<dbReference type="AlphaFoldDB" id="A0A1H7SNP3"/>
<dbReference type="STRING" id="641665.GCA_002104455_01582"/>
<protein>
    <recommendedName>
        <fullName evidence="3">Tetratricopeptide repeat-containing protein</fullName>
    </recommendedName>
</protein>
<evidence type="ECO:0008006" key="3">
    <source>
        <dbReference type="Google" id="ProtNLM"/>
    </source>
</evidence>
<evidence type="ECO:0000313" key="2">
    <source>
        <dbReference type="Proteomes" id="UP000199297"/>
    </source>
</evidence>
<proteinExistence type="predicted"/>
<dbReference type="EMBL" id="FOBI01000020">
    <property type="protein sequence ID" value="SEL74271.1"/>
    <property type="molecule type" value="Genomic_DNA"/>
</dbReference>
<dbReference type="SUPFAM" id="SSF48452">
    <property type="entry name" value="TPR-like"/>
    <property type="match status" value="1"/>
</dbReference>
<reference evidence="2" key="1">
    <citation type="submission" date="2016-10" db="EMBL/GenBank/DDBJ databases">
        <authorList>
            <person name="Varghese N."/>
            <person name="Submissions S."/>
        </authorList>
    </citation>
    <scope>NUCLEOTIDE SEQUENCE [LARGE SCALE GENOMIC DNA]</scope>
    <source>
        <strain evidence="2">CGMCC 1.9127</strain>
    </source>
</reference>
<name>A0A1H7SNP3_9GAMM</name>
<dbReference type="Proteomes" id="UP000199297">
    <property type="component" value="Unassembled WGS sequence"/>
</dbReference>
<dbReference type="InterPro" id="IPR011990">
    <property type="entry name" value="TPR-like_helical_dom_sf"/>
</dbReference>
<accession>A0A1H7SNP3</accession>
<dbReference type="Gene3D" id="1.25.40.10">
    <property type="entry name" value="Tetratricopeptide repeat domain"/>
    <property type="match status" value="1"/>
</dbReference>
<keyword evidence="2" id="KW-1185">Reference proteome</keyword>